<evidence type="ECO:0000256" key="1">
    <source>
        <dbReference type="ARBA" id="ARBA00022475"/>
    </source>
</evidence>
<dbReference type="PANTHER" id="PTHR43221">
    <property type="entry name" value="PROTEASE HTPX"/>
    <property type="match status" value="1"/>
</dbReference>
<organism evidence="13 14">
    <name type="scientific">candidate division MSBL1 archaeon SCGC-AAA261F19</name>
    <dbReference type="NCBI Taxonomy" id="1698275"/>
    <lineage>
        <taxon>Archaea</taxon>
        <taxon>Methanobacteriati</taxon>
        <taxon>Methanobacteriota</taxon>
        <taxon>candidate division MSBL1</taxon>
    </lineage>
</organism>
<reference evidence="13 14" key="1">
    <citation type="journal article" date="2016" name="Sci. Rep.">
        <title>Metabolic traits of an uncultured archaeal lineage -MSBL1- from brine pools of the Red Sea.</title>
        <authorList>
            <person name="Mwirichia R."/>
            <person name="Alam I."/>
            <person name="Rashid M."/>
            <person name="Vinu M."/>
            <person name="Ba-Alawi W."/>
            <person name="Anthony Kamau A."/>
            <person name="Kamanda Ngugi D."/>
            <person name="Goker M."/>
            <person name="Klenk H.P."/>
            <person name="Bajic V."/>
            <person name="Stingl U."/>
        </authorList>
    </citation>
    <scope>NUCLEOTIDE SEQUENCE [LARGE SCALE GENOMIC DNA]</scope>
    <source>
        <strain evidence="13">SCGC-AAA261F19</strain>
    </source>
</reference>
<gene>
    <name evidence="13" type="ORF">AKJ45_01950</name>
</gene>
<sequence>MDKESEKEAELETYERVFDQIWRQYTFFAEKRERQERKFEITILLVSILSFLLFTLTNPLSQWWSTVSLGCYGLAFVFSFFFIMPRKIWIPWIGKKEFYRKISRPEKISKQLITEVYGFVSHINELVNKRNSYLELIHILILIGSAFPFAIHIVEISPQPFLTGILVLGWACLGIIYFDSMFGSLLTEKPVELDRGSKDYSLEKERKNLLDKLARERGIKVNARFVNEDKLVQMPVLPTFSRRLGGVLNIPRSLNKKYDVEELVAVWFHELNHARFLLTLKVLAYLFAVLSLFLLIWSWPGLNLPLGQTRYVAHLVIRSLIWGVAFFLMWGVPVLILNRKHELSSDGYAAKAVGAKSMIGALEKSSEWKKEVKIQSKKAKIYRLLKKIKLEPHPPNKERIENLRKNFEISD</sequence>
<evidence type="ECO:0000256" key="6">
    <source>
        <dbReference type="ARBA" id="ARBA00022833"/>
    </source>
</evidence>
<dbReference type="EMBL" id="LHXZ01000020">
    <property type="protein sequence ID" value="KXB03299.1"/>
    <property type="molecule type" value="Genomic_DNA"/>
</dbReference>
<keyword evidence="7 11" id="KW-1133">Transmembrane helix</keyword>
<evidence type="ECO:0000256" key="8">
    <source>
        <dbReference type="ARBA" id="ARBA00023049"/>
    </source>
</evidence>
<evidence type="ECO:0000256" key="9">
    <source>
        <dbReference type="ARBA" id="ARBA00023136"/>
    </source>
</evidence>
<keyword evidence="2 10" id="KW-0645">Protease</keyword>
<keyword evidence="14" id="KW-1185">Reference proteome</keyword>
<feature type="domain" description="Peptidase M48" evidence="12">
    <location>
        <begin position="249"/>
        <end position="405"/>
    </location>
</feature>
<keyword evidence="9 11" id="KW-0472">Membrane</keyword>
<evidence type="ECO:0000256" key="7">
    <source>
        <dbReference type="ARBA" id="ARBA00022989"/>
    </source>
</evidence>
<proteinExistence type="inferred from homology"/>
<feature type="transmembrane region" description="Helical" evidence="11">
    <location>
        <begin position="39"/>
        <end position="57"/>
    </location>
</feature>
<evidence type="ECO:0000313" key="13">
    <source>
        <dbReference type="EMBL" id="KXB03299.1"/>
    </source>
</evidence>
<evidence type="ECO:0000256" key="5">
    <source>
        <dbReference type="ARBA" id="ARBA00022801"/>
    </source>
</evidence>
<keyword evidence="6 10" id="KW-0862">Zinc</keyword>
<dbReference type="GO" id="GO:0004222">
    <property type="term" value="F:metalloendopeptidase activity"/>
    <property type="evidence" value="ECO:0007669"/>
    <property type="project" value="InterPro"/>
</dbReference>
<feature type="transmembrane region" description="Helical" evidence="11">
    <location>
        <begin position="160"/>
        <end position="178"/>
    </location>
</feature>
<comment type="similarity">
    <text evidence="10">Belongs to the peptidase M48 family.</text>
</comment>
<feature type="transmembrane region" description="Helical" evidence="11">
    <location>
        <begin position="133"/>
        <end position="154"/>
    </location>
</feature>
<comment type="caution">
    <text evidence="13">The sequence shown here is derived from an EMBL/GenBank/DDBJ whole genome shotgun (WGS) entry which is preliminary data.</text>
</comment>
<evidence type="ECO:0000256" key="3">
    <source>
        <dbReference type="ARBA" id="ARBA00022692"/>
    </source>
</evidence>
<dbReference type="GO" id="GO:0006508">
    <property type="term" value="P:proteolysis"/>
    <property type="evidence" value="ECO:0007669"/>
    <property type="project" value="UniProtKB-KW"/>
</dbReference>
<feature type="transmembrane region" description="Helical" evidence="11">
    <location>
        <begin position="63"/>
        <end position="83"/>
    </location>
</feature>
<feature type="transmembrane region" description="Helical" evidence="11">
    <location>
        <begin position="311"/>
        <end position="337"/>
    </location>
</feature>
<protein>
    <recommendedName>
        <fullName evidence="12">Peptidase M48 domain-containing protein</fullName>
    </recommendedName>
</protein>
<name>A0A133VA33_9EURY</name>
<dbReference type="Proteomes" id="UP000070565">
    <property type="component" value="Unassembled WGS sequence"/>
</dbReference>
<keyword evidence="4" id="KW-0479">Metal-binding</keyword>
<comment type="cofactor">
    <cofactor evidence="10">
        <name>Zn(2+)</name>
        <dbReference type="ChEBI" id="CHEBI:29105"/>
    </cofactor>
    <text evidence="10">Binds 1 zinc ion per subunit.</text>
</comment>
<keyword evidence="8 10" id="KW-0482">Metalloprotease</keyword>
<dbReference type="InterPro" id="IPR001915">
    <property type="entry name" value="Peptidase_M48"/>
</dbReference>
<evidence type="ECO:0000256" key="4">
    <source>
        <dbReference type="ARBA" id="ARBA00022723"/>
    </source>
</evidence>
<keyword evidence="3 11" id="KW-0812">Transmembrane</keyword>
<keyword evidence="5 10" id="KW-0378">Hydrolase</keyword>
<evidence type="ECO:0000313" key="14">
    <source>
        <dbReference type="Proteomes" id="UP000070565"/>
    </source>
</evidence>
<dbReference type="PANTHER" id="PTHR43221:SF2">
    <property type="entry name" value="PROTEASE HTPX HOMOLOG"/>
    <property type="match status" value="1"/>
</dbReference>
<keyword evidence="1" id="KW-1003">Cell membrane</keyword>
<dbReference type="InterPro" id="IPR050083">
    <property type="entry name" value="HtpX_protease"/>
</dbReference>
<accession>A0A133VA33</accession>
<dbReference type="Pfam" id="PF01435">
    <property type="entry name" value="Peptidase_M48"/>
    <property type="match status" value="1"/>
</dbReference>
<feature type="transmembrane region" description="Helical" evidence="11">
    <location>
        <begin position="282"/>
        <end position="299"/>
    </location>
</feature>
<dbReference type="GO" id="GO:0046872">
    <property type="term" value="F:metal ion binding"/>
    <property type="evidence" value="ECO:0007669"/>
    <property type="project" value="UniProtKB-KW"/>
</dbReference>
<evidence type="ECO:0000256" key="11">
    <source>
        <dbReference type="SAM" id="Phobius"/>
    </source>
</evidence>
<dbReference type="AlphaFoldDB" id="A0A133VA33"/>
<evidence type="ECO:0000256" key="10">
    <source>
        <dbReference type="RuleBase" id="RU003983"/>
    </source>
</evidence>
<evidence type="ECO:0000256" key="2">
    <source>
        <dbReference type="ARBA" id="ARBA00022670"/>
    </source>
</evidence>
<evidence type="ECO:0000259" key="12">
    <source>
        <dbReference type="Pfam" id="PF01435"/>
    </source>
</evidence>